<reference evidence="5" key="1">
    <citation type="submission" date="2016-10" db="EMBL/GenBank/DDBJ databases">
        <title>Sequence of Gallionella enrichment culture.</title>
        <authorList>
            <person name="Poehlein A."/>
            <person name="Muehling M."/>
            <person name="Daniel R."/>
        </authorList>
    </citation>
    <scope>NUCLEOTIDE SEQUENCE</scope>
</reference>
<accession>A0A1J5SEE5</accession>
<name>A0A1J5SEE5_9ZZZZ</name>
<gene>
    <name evidence="5" type="primary">gsiB_1</name>
    <name evidence="5" type="ORF">GALL_178970</name>
</gene>
<organism evidence="5">
    <name type="scientific">mine drainage metagenome</name>
    <dbReference type="NCBI Taxonomy" id="410659"/>
    <lineage>
        <taxon>unclassified sequences</taxon>
        <taxon>metagenomes</taxon>
        <taxon>ecological metagenomes</taxon>
    </lineage>
</organism>
<comment type="caution">
    <text evidence="5">The sequence shown here is derived from an EMBL/GenBank/DDBJ whole genome shotgun (WGS) entry which is preliminary data.</text>
</comment>
<proteinExistence type="inferred from homology"/>
<keyword evidence="3" id="KW-0732">Signal</keyword>
<evidence type="ECO:0000313" key="5">
    <source>
        <dbReference type="EMBL" id="OIR00076.1"/>
    </source>
</evidence>
<dbReference type="CDD" id="cd00995">
    <property type="entry name" value="PBP2_NikA_DppA_OppA_like"/>
    <property type="match status" value="1"/>
</dbReference>
<dbReference type="InterPro" id="IPR030678">
    <property type="entry name" value="Peptide/Ni-bd"/>
</dbReference>
<dbReference type="PANTHER" id="PTHR30290:SF9">
    <property type="entry name" value="OLIGOPEPTIDE-BINDING PROTEIN APPA"/>
    <property type="match status" value="1"/>
</dbReference>
<dbReference type="Pfam" id="PF00496">
    <property type="entry name" value="SBP_bac_5"/>
    <property type="match status" value="1"/>
</dbReference>
<dbReference type="InterPro" id="IPR000914">
    <property type="entry name" value="SBP_5_dom"/>
</dbReference>
<sequence>MLFMNLTCLNFLCTVSLAVSKSSKLRYMKVFYVLIAIALYLLCACSKQNGYPESHPVIVFAIAQAPLNLDPRYATDAASERVNRLLYQPLVDFDAQSKPMPALAHWQKISPTQYRFILNEPHVRFHNGSELTTVDVAATYQSFMQLKNSPHAAEFANIDHINVINPKLLDFYLKTPDSQFVAKLIIGILPAALIANGHDFSHTPIGSGALKFISWQNTLLLERVADHQKISLIEVKDPTVRVLKLLHGEVDLLQGDLPPELVKHLQAQSEITVQSSVGANFSYLGLNMQDPVLKSLKVRQAIAHAIDRNAIVQKVMVMKTRAAFAILPPEHYTNAGVDSLKSYDYNPALSRQLLKEAGVHLPLHLIYKTSTDPQRVRFATIMQSQMQAAGIALEIRSLDWGTFFEDVKQGNFQLYGLTWVGIKTPEIYAKALGSKSFPPNGFNRGRYVDGELDSLLRKEDWPAAIARIHEQLPYIPLWYEGQFAAMRKGLHNYSPKSDGNWDDLARISNYAH</sequence>
<comment type="similarity">
    <text evidence="1">Belongs to the bacterial solute-binding protein 5 family.</text>
</comment>
<evidence type="ECO:0000259" key="4">
    <source>
        <dbReference type="Pfam" id="PF00496"/>
    </source>
</evidence>
<dbReference type="PIRSF" id="PIRSF002741">
    <property type="entry name" value="MppA"/>
    <property type="match status" value="1"/>
</dbReference>
<feature type="domain" description="Solute-binding protein family 5" evidence="4">
    <location>
        <begin position="99"/>
        <end position="423"/>
    </location>
</feature>
<dbReference type="GO" id="GO:1904680">
    <property type="term" value="F:peptide transmembrane transporter activity"/>
    <property type="evidence" value="ECO:0007669"/>
    <property type="project" value="TreeGrafter"/>
</dbReference>
<dbReference type="SUPFAM" id="SSF53850">
    <property type="entry name" value="Periplasmic binding protein-like II"/>
    <property type="match status" value="1"/>
</dbReference>
<dbReference type="EMBL" id="MLJW01000099">
    <property type="protein sequence ID" value="OIR00076.1"/>
    <property type="molecule type" value="Genomic_DNA"/>
</dbReference>
<dbReference type="GO" id="GO:0043190">
    <property type="term" value="C:ATP-binding cassette (ABC) transporter complex"/>
    <property type="evidence" value="ECO:0007669"/>
    <property type="project" value="InterPro"/>
</dbReference>
<dbReference type="InterPro" id="IPR039424">
    <property type="entry name" value="SBP_5"/>
</dbReference>
<dbReference type="GO" id="GO:0042597">
    <property type="term" value="C:periplasmic space"/>
    <property type="evidence" value="ECO:0007669"/>
    <property type="project" value="UniProtKB-ARBA"/>
</dbReference>
<keyword evidence="2" id="KW-0813">Transport</keyword>
<evidence type="ECO:0000256" key="1">
    <source>
        <dbReference type="ARBA" id="ARBA00005695"/>
    </source>
</evidence>
<dbReference type="PANTHER" id="PTHR30290">
    <property type="entry name" value="PERIPLASMIC BINDING COMPONENT OF ABC TRANSPORTER"/>
    <property type="match status" value="1"/>
</dbReference>
<dbReference type="Gene3D" id="3.40.190.10">
    <property type="entry name" value="Periplasmic binding protein-like II"/>
    <property type="match status" value="1"/>
</dbReference>
<dbReference type="GO" id="GO:0015833">
    <property type="term" value="P:peptide transport"/>
    <property type="evidence" value="ECO:0007669"/>
    <property type="project" value="TreeGrafter"/>
</dbReference>
<evidence type="ECO:0000256" key="2">
    <source>
        <dbReference type="ARBA" id="ARBA00022448"/>
    </source>
</evidence>
<evidence type="ECO:0000256" key="3">
    <source>
        <dbReference type="ARBA" id="ARBA00022729"/>
    </source>
</evidence>
<dbReference type="Gene3D" id="3.90.76.10">
    <property type="entry name" value="Dipeptide-binding Protein, Domain 1"/>
    <property type="match status" value="1"/>
</dbReference>
<dbReference type="Gene3D" id="3.10.105.10">
    <property type="entry name" value="Dipeptide-binding Protein, Domain 3"/>
    <property type="match status" value="1"/>
</dbReference>
<protein>
    <submittedName>
        <fullName evidence="5">Glutathione-binding protein GsiB</fullName>
    </submittedName>
</protein>
<dbReference type="AlphaFoldDB" id="A0A1J5SEE5"/>